<keyword evidence="1" id="KW-0418">Kinase</keyword>
<reference evidence="1 2" key="1">
    <citation type="submission" date="2020-08" db="EMBL/GenBank/DDBJ databases">
        <title>Sequencing the genomes of 1000 actinobacteria strains.</title>
        <authorList>
            <person name="Klenk H.-P."/>
        </authorList>
    </citation>
    <scope>NUCLEOTIDE SEQUENCE [LARGE SCALE GENOMIC DNA]</scope>
    <source>
        <strain evidence="1 2">DSM 11053</strain>
    </source>
</reference>
<evidence type="ECO:0000313" key="2">
    <source>
        <dbReference type="Proteomes" id="UP000565572"/>
    </source>
</evidence>
<comment type="caution">
    <text evidence="1">The sequence shown here is derived from an EMBL/GenBank/DDBJ whole genome shotgun (WGS) entry which is preliminary data.</text>
</comment>
<dbReference type="Proteomes" id="UP000565572">
    <property type="component" value="Unassembled WGS sequence"/>
</dbReference>
<keyword evidence="1" id="KW-0808">Transferase</keyword>
<dbReference type="GO" id="GO:0016301">
    <property type="term" value="F:kinase activity"/>
    <property type="evidence" value="ECO:0007669"/>
    <property type="project" value="UniProtKB-KW"/>
</dbReference>
<dbReference type="Gene3D" id="3.40.50.300">
    <property type="entry name" value="P-loop containing nucleotide triphosphate hydrolases"/>
    <property type="match status" value="1"/>
</dbReference>
<sequence>MTGGEGVEVLVLHGSPGSGKTTLSRSVSEILRRADVAHAVIDLDDLDRVYPHRGRAFVRDNLRGVWPNYTAKRPLKVIIPSLIANEQERDDLRAAVPAARFLVCELTAPEAVLRHRVTEREAAGGEYWQTRLLNFVDMYNRRTDLTQIRDFLVATNARSTEEAAKEIIDRAGWTLDSHSSSSQL</sequence>
<gene>
    <name evidence="1" type="ORF">FHX39_001413</name>
</gene>
<accession>A0A7W5JUA0</accession>
<dbReference type="SUPFAM" id="SSF52540">
    <property type="entry name" value="P-loop containing nucleoside triphosphate hydrolases"/>
    <property type="match status" value="1"/>
</dbReference>
<keyword evidence="2" id="KW-1185">Reference proteome</keyword>
<dbReference type="RefSeq" id="WP_183337407.1">
    <property type="nucleotide sequence ID" value="NZ_JACHZG010000001.1"/>
</dbReference>
<name>A0A7W5JUA0_9ACTN</name>
<organism evidence="1 2">
    <name type="scientific">Microlunatus antarcticus</name>
    <dbReference type="NCBI Taxonomy" id="53388"/>
    <lineage>
        <taxon>Bacteria</taxon>
        <taxon>Bacillati</taxon>
        <taxon>Actinomycetota</taxon>
        <taxon>Actinomycetes</taxon>
        <taxon>Propionibacteriales</taxon>
        <taxon>Propionibacteriaceae</taxon>
        <taxon>Microlunatus</taxon>
    </lineage>
</organism>
<dbReference type="Pfam" id="PF13671">
    <property type="entry name" value="AAA_33"/>
    <property type="match status" value="1"/>
</dbReference>
<evidence type="ECO:0000313" key="1">
    <source>
        <dbReference type="EMBL" id="MBB3326469.1"/>
    </source>
</evidence>
<protein>
    <submittedName>
        <fullName evidence="1">Putative kinase</fullName>
    </submittedName>
</protein>
<dbReference type="EMBL" id="JACHZG010000001">
    <property type="protein sequence ID" value="MBB3326469.1"/>
    <property type="molecule type" value="Genomic_DNA"/>
</dbReference>
<proteinExistence type="predicted"/>
<dbReference type="AlphaFoldDB" id="A0A7W5JUA0"/>
<dbReference type="InterPro" id="IPR027417">
    <property type="entry name" value="P-loop_NTPase"/>
</dbReference>